<comment type="caution">
    <text evidence="2">The sequence shown here is derived from an EMBL/GenBank/DDBJ whole genome shotgun (WGS) entry which is preliminary data.</text>
</comment>
<dbReference type="EMBL" id="MCBR01005390">
    <property type="protein sequence ID" value="RKF78646.1"/>
    <property type="molecule type" value="Genomic_DNA"/>
</dbReference>
<accession>A0A420IVS4</accession>
<evidence type="ECO:0000256" key="1">
    <source>
        <dbReference type="SAM" id="MobiDB-lite"/>
    </source>
</evidence>
<dbReference type="Proteomes" id="UP000285405">
    <property type="component" value="Unassembled WGS sequence"/>
</dbReference>
<protein>
    <submittedName>
        <fullName evidence="2">Uncharacterized protein</fullName>
    </submittedName>
</protein>
<proteinExistence type="predicted"/>
<reference evidence="2 3" key="1">
    <citation type="journal article" date="2018" name="BMC Genomics">
        <title>Comparative genome analyses reveal sequence features reflecting distinct modes of host-adaptation between dicot and monocot powdery mildew.</title>
        <authorList>
            <person name="Wu Y."/>
            <person name="Ma X."/>
            <person name="Pan Z."/>
            <person name="Kale S.D."/>
            <person name="Song Y."/>
            <person name="King H."/>
            <person name="Zhang Q."/>
            <person name="Presley C."/>
            <person name="Deng X."/>
            <person name="Wei C.I."/>
            <person name="Xiao S."/>
        </authorList>
    </citation>
    <scope>NUCLEOTIDE SEQUENCE [LARGE SCALE GENOMIC DNA]</scope>
    <source>
        <strain evidence="2">UCSC1</strain>
    </source>
</reference>
<dbReference type="AlphaFoldDB" id="A0A420IVS4"/>
<evidence type="ECO:0000313" key="3">
    <source>
        <dbReference type="Proteomes" id="UP000285405"/>
    </source>
</evidence>
<feature type="region of interest" description="Disordered" evidence="1">
    <location>
        <begin position="1"/>
        <end position="29"/>
    </location>
</feature>
<evidence type="ECO:0000313" key="2">
    <source>
        <dbReference type="EMBL" id="RKF78646.1"/>
    </source>
</evidence>
<organism evidence="2 3">
    <name type="scientific">Golovinomyces cichoracearum</name>
    <dbReference type="NCBI Taxonomy" id="62708"/>
    <lineage>
        <taxon>Eukaryota</taxon>
        <taxon>Fungi</taxon>
        <taxon>Dikarya</taxon>
        <taxon>Ascomycota</taxon>
        <taxon>Pezizomycotina</taxon>
        <taxon>Leotiomycetes</taxon>
        <taxon>Erysiphales</taxon>
        <taxon>Erysiphaceae</taxon>
        <taxon>Golovinomyces</taxon>
    </lineage>
</organism>
<name>A0A420IVS4_9PEZI</name>
<feature type="compositionally biased region" description="Low complexity" evidence="1">
    <location>
        <begin position="1"/>
        <end position="11"/>
    </location>
</feature>
<feature type="non-terminal residue" evidence="2">
    <location>
        <position position="201"/>
    </location>
</feature>
<gene>
    <name evidence="2" type="ORF">GcC1_053043</name>
</gene>
<sequence length="201" mass="22367">MKSSSSNNVPSEKSENEEQALTKQTGTPIAEILSNIQPQAAEQQAFLSSSSQDKFLTSNDNIEEVGLLVCYLVPKRVYTEIDSRKWYMSALPQSPTQIELNTMVASISTEIERANEVDDNLLDGYKVCNSRTEGFFGPSKPKDNDYIGGIANYWDNSLNPETRAYKRMVELTASAQSQHENKVNCDPNSIADKSNVIVMPM</sequence>